<dbReference type="KEGG" id="fgl:EM308_03080"/>
<dbReference type="AlphaFoldDB" id="A0AAC9N4Y5"/>
<proteinExistence type="predicted"/>
<keyword evidence="2" id="KW-1185">Reference proteome</keyword>
<evidence type="ECO:0000313" key="1">
    <source>
        <dbReference type="EMBL" id="AOW08562.1"/>
    </source>
</evidence>
<dbReference type="Proteomes" id="UP000175968">
    <property type="component" value="Chromosome"/>
</dbReference>
<dbReference type="EMBL" id="CP017479">
    <property type="protein sequence ID" value="AOW08562.1"/>
    <property type="molecule type" value="Genomic_DNA"/>
</dbReference>
<reference evidence="1 2" key="1">
    <citation type="submission" date="2016-10" db="EMBL/GenBank/DDBJ databases">
        <title>Flavobacterium gilvum sp. nov., isolated from stream water.</title>
        <authorList>
            <person name="Shin S.-K."/>
            <person name="Cho Y.-J."/>
            <person name="Yi H."/>
        </authorList>
    </citation>
    <scope>NUCLEOTIDE SEQUENCE [LARGE SCALE GENOMIC DNA]</scope>
    <source>
        <strain evidence="1 2">EM1308</strain>
    </source>
</reference>
<accession>A0AAC9N4Y5</accession>
<sequence length="61" mass="7142">MKVLRTLKAKRLPRSCNRPDERLSDNRIWPPYASELGGGETEKKIGFEDIEMTNINFEFNE</sequence>
<gene>
    <name evidence="1" type="ORF">EM308_03080</name>
</gene>
<protein>
    <submittedName>
        <fullName evidence="1">Uncharacterized protein</fullName>
    </submittedName>
</protein>
<organism evidence="1 2">
    <name type="scientific">Flavobacterium gilvum</name>
    <dbReference type="NCBI Taxonomy" id="1492737"/>
    <lineage>
        <taxon>Bacteria</taxon>
        <taxon>Pseudomonadati</taxon>
        <taxon>Bacteroidota</taxon>
        <taxon>Flavobacteriia</taxon>
        <taxon>Flavobacteriales</taxon>
        <taxon>Flavobacteriaceae</taxon>
        <taxon>Flavobacterium</taxon>
    </lineage>
</organism>
<evidence type="ECO:0000313" key="2">
    <source>
        <dbReference type="Proteomes" id="UP000175968"/>
    </source>
</evidence>
<name>A0AAC9N4Y5_9FLAO</name>